<comment type="similarity">
    <text evidence="1">Belongs to the BolA/IbaG family.</text>
</comment>
<dbReference type="Gene3D" id="3.30.300.90">
    <property type="entry name" value="BolA-like"/>
    <property type="match status" value="1"/>
</dbReference>
<dbReference type="RefSeq" id="WP_072559811.1">
    <property type="nucleotide sequence ID" value="NZ_CP018154.1"/>
</dbReference>
<protein>
    <submittedName>
        <fullName evidence="2">BolA family transcriptional regulator</fullName>
    </submittedName>
</protein>
<organism evidence="2 3">
    <name type="scientific">Sphingorhabdus lutea</name>
    <dbReference type="NCBI Taxonomy" id="1913578"/>
    <lineage>
        <taxon>Bacteria</taxon>
        <taxon>Pseudomonadati</taxon>
        <taxon>Pseudomonadota</taxon>
        <taxon>Alphaproteobacteria</taxon>
        <taxon>Sphingomonadales</taxon>
        <taxon>Sphingomonadaceae</taxon>
        <taxon>Sphingorhabdus</taxon>
    </lineage>
</organism>
<dbReference type="PANTHER" id="PTHR46230">
    <property type="match status" value="1"/>
</dbReference>
<dbReference type="Proteomes" id="UP000242561">
    <property type="component" value="Chromosome"/>
</dbReference>
<evidence type="ECO:0000313" key="2">
    <source>
        <dbReference type="EMBL" id="APG63161.1"/>
    </source>
</evidence>
<accession>A0A1L3JDD5</accession>
<dbReference type="SUPFAM" id="SSF82657">
    <property type="entry name" value="BolA-like"/>
    <property type="match status" value="1"/>
</dbReference>
<dbReference type="Pfam" id="PF01722">
    <property type="entry name" value="BolA"/>
    <property type="match status" value="1"/>
</dbReference>
<dbReference type="PIRSF" id="PIRSF003113">
    <property type="entry name" value="BolA"/>
    <property type="match status" value="1"/>
</dbReference>
<dbReference type="KEGG" id="sphl:LPB140_10575"/>
<dbReference type="EMBL" id="CP018154">
    <property type="protein sequence ID" value="APG63161.1"/>
    <property type="molecule type" value="Genomic_DNA"/>
</dbReference>
<proteinExistence type="inferred from homology"/>
<dbReference type="STRING" id="1913578.LPB140_10575"/>
<dbReference type="OrthoDB" id="9811118at2"/>
<dbReference type="GO" id="GO:0016226">
    <property type="term" value="P:iron-sulfur cluster assembly"/>
    <property type="evidence" value="ECO:0007669"/>
    <property type="project" value="TreeGrafter"/>
</dbReference>
<dbReference type="AlphaFoldDB" id="A0A1L3JDD5"/>
<dbReference type="InterPro" id="IPR036065">
    <property type="entry name" value="BolA-like_sf"/>
</dbReference>
<dbReference type="InterPro" id="IPR002634">
    <property type="entry name" value="BolA"/>
</dbReference>
<name>A0A1L3JDD5_9SPHN</name>
<gene>
    <name evidence="2" type="ORF">LPB140_10575</name>
</gene>
<evidence type="ECO:0000313" key="3">
    <source>
        <dbReference type="Proteomes" id="UP000242561"/>
    </source>
</evidence>
<sequence length="91" mass="9728">MTKGPVHIEIENLLQAAFSPEYLSVNNDSANHKGHSGDDGSGASHFSIEIKSAAFNNVNRVMRQRMVNNALGDIPGNRVHAMAIKAIGTAD</sequence>
<reference evidence="2 3" key="1">
    <citation type="submission" date="2016-11" db="EMBL/GenBank/DDBJ databases">
        <title>Sphingorhabdus sp. LPB0140, isolated from marine environment.</title>
        <authorList>
            <person name="Kim E."/>
            <person name="Yi H."/>
        </authorList>
    </citation>
    <scope>NUCLEOTIDE SEQUENCE [LARGE SCALE GENOMIC DNA]</scope>
    <source>
        <strain evidence="2 3">LPB0140</strain>
    </source>
</reference>
<keyword evidence="3" id="KW-1185">Reference proteome</keyword>
<evidence type="ECO:0000256" key="1">
    <source>
        <dbReference type="RuleBase" id="RU003860"/>
    </source>
</evidence>
<dbReference type="PANTHER" id="PTHR46230:SF7">
    <property type="entry name" value="BOLA-LIKE PROTEIN 1"/>
    <property type="match status" value="1"/>
</dbReference>